<feature type="transmembrane region" description="Helical" evidence="6">
    <location>
        <begin position="148"/>
        <end position="170"/>
    </location>
</feature>
<evidence type="ECO:0000256" key="5">
    <source>
        <dbReference type="ARBA" id="ARBA00023136"/>
    </source>
</evidence>
<gene>
    <name evidence="7" type="ORF">LOC71_21945</name>
</gene>
<dbReference type="InterPro" id="IPR036458">
    <property type="entry name" value="Na:dicarbo_symporter_sf"/>
</dbReference>
<organism evidence="7 8">
    <name type="scientific">Rhodopirellula halodulae</name>
    <dbReference type="NCBI Taxonomy" id="2894198"/>
    <lineage>
        <taxon>Bacteria</taxon>
        <taxon>Pseudomonadati</taxon>
        <taxon>Planctomycetota</taxon>
        <taxon>Planctomycetia</taxon>
        <taxon>Pirellulales</taxon>
        <taxon>Pirellulaceae</taxon>
        <taxon>Rhodopirellula</taxon>
    </lineage>
</organism>
<evidence type="ECO:0000256" key="1">
    <source>
        <dbReference type="ARBA" id="ARBA00004141"/>
    </source>
</evidence>
<dbReference type="PANTHER" id="PTHR11958">
    <property type="entry name" value="SODIUM/DICARBOXYLATE SYMPORTER-RELATED"/>
    <property type="match status" value="1"/>
</dbReference>
<dbReference type="InterPro" id="IPR050746">
    <property type="entry name" value="DAACS"/>
</dbReference>
<feature type="transmembrane region" description="Helical" evidence="6">
    <location>
        <begin position="79"/>
        <end position="101"/>
    </location>
</feature>
<evidence type="ECO:0000256" key="4">
    <source>
        <dbReference type="ARBA" id="ARBA00022989"/>
    </source>
</evidence>
<comment type="caution">
    <text evidence="7">The sequence shown here is derived from an EMBL/GenBank/DDBJ whole genome shotgun (WGS) entry which is preliminary data.</text>
</comment>
<accession>A0ABS8NMY9</accession>
<feature type="transmembrane region" description="Helical" evidence="6">
    <location>
        <begin position="365"/>
        <end position="391"/>
    </location>
</feature>
<keyword evidence="4 6" id="KW-1133">Transmembrane helix</keyword>
<dbReference type="PRINTS" id="PR00173">
    <property type="entry name" value="EDTRNSPORT"/>
</dbReference>
<dbReference type="SUPFAM" id="SSF118215">
    <property type="entry name" value="Proton glutamate symport protein"/>
    <property type="match status" value="1"/>
</dbReference>
<reference evidence="7" key="1">
    <citation type="submission" date="2021-11" db="EMBL/GenBank/DDBJ databases">
        <title>Genome sequence.</title>
        <authorList>
            <person name="Sun Q."/>
        </authorList>
    </citation>
    <scope>NUCLEOTIDE SEQUENCE</scope>
    <source>
        <strain evidence="7">JC740</strain>
    </source>
</reference>
<evidence type="ECO:0000256" key="3">
    <source>
        <dbReference type="ARBA" id="ARBA00022692"/>
    </source>
</evidence>
<feature type="transmembrane region" description="Helical" evidence="6">
    <location>
        <begin position="46"/>
        <end position="67"/>
    </location>
</feature>
<comment type="subcellular location">
    <subcellularLocation>
        <location evidence="1">Membrane</location>
        <topology evidence="1">Multi-pass membrane protein</topology>
    </subcellularLocation>
</comment>
<keyword evidence="5 6" id="KW-0472">Membrane</keyword>
<dbReference type="Pfam" id="PF00375">
    <property type="entry name" value="SDF"/>
    <property type="match status" value="1"/>
</dbReference>
<feature type="transmembrane region" description="Helical" evidence="6">
    <location>
        <begin position="191"/>
        <end position="213"/>
    </location>
</feature>
<dbReference type="Gene3D" id="1.10.3860.10">
    <property type="entry name" value="Sodium:dicarboxylate symporter"/>
    <property type="match status" value="1"/>
</dbReference>
<keyword evidence="8" id="KW-1185">Reference proteome</keyword>
<evidence type="ECO:0000313" key="8">
    <source>
        <dbReference type="Proteomes" id="UP001430306"/>
    </source>
</evidence>
<proteinExistence type="predicted"/>
<feature type="transmembrane region" description="Helical" evidence="6">
    <location>
        <begin position="12"/>
        <end position="34"/>
    </location>
</feature>
<evidence type="ECO:0000313" key="7">
    <source>
        <dbReference type="EMBL" id="MCC9644948.1"/>
    </source>
</evidence>
<dbReference type="Proteomes" id="UP001430306">
    <property type="component" value="Unassembled WGS sequence"/>
</dbReference>
<dbReference type="InterPro" id="IPR001991">
    <property type="entry name" value="Na-dicarboxylate_symporter"/>
</dbReference>
<dbReference type="EMBL" id="JAJKFW010000062">
    <property type="protein sequence ID" value="MCC9644948.1"/>
    <property type="molecule type" value="Genomic_DNA"/>
</dbReference>
<dbReference type="RefSeq" id="WP_230276609.1">
    <property type="nucleotide sequence ID" value="NZ_JAJKFW010000062.1"/>
</dbReference>
<evidence type="ECO:0000256" key="2">
    <source>
        <dbReference type="ARBA" id="ARBA00022448"/>
    </source>
</evidence>
<protein>
    <submittedName>
        <fullName evidence="7">Dicarboxylate/amino acid:cation symporter</fullName>
    </submittedName>
</protein>
<keyword evidence="2" id="KW-0813">Transport</keyword>
<evidence type="ECO:0000256" key="6">
    <source>
        <dbReference type="SAM" id="Phobius"/>
    </source>
</evidence>
<keyword evidence="3 6" id="KW-0812">Transmembrane</keyword>
<dbReference type="PANTHER" id="PTHR11958:SF63">
    <property type="entry name" value="AMINO ACID TRANSPORTER"/>
    <property type="match status" value="1"/>
</dbReference>
<feature type="transmembrane region" description="Helical" evidence="6">
    <location>
        <begin position="233"/>
        <end position="257"/>
    </location>
</feature>
<feature type="transmembrane region" description="Helical" evidence="6">
    <location>
        <begin position="343"/>
        <end position="359"/>
    </location>
</feature>
<name>A0ABS8NMY9_9BACT</name>
<sequence>MTESPKHSQALTYWIAGAIVAAIAMALAAPNFAAHFEIGGELFLRALKMIVVPLVFTSVMCGVLGMGDIRQLGRPGATAVGYYLCTTVLAVAIGLVVVNVIRPGVGTVDPARLEEIAASSELPHGEAEPPGMGVVLENLALMLVTDNLFQAAADTQLLPIIVFTIAIGALMTTMMDNVRTISNLITEANELLLRFVMALMRLAPLGIFCLVTARFGKAHAEGQFLQELQQIGWYFAAVVIGLAIHGFVVLPAIYYLITKKNPYHYISAMSQALLTAFSTASSSATLPVTLECAESAGVSKRSTEFVIPLGATINMDGTALYEAAAAIFIAQAIGFELSIADQLIVAVTATLAAIGAAGIPEAGLVTMLIVLGAVGLPLEYLGLILAVDWLLDRFRTAVNVLGDSVGAAVVGTTIPEPAAATTD</sequence>